<dbReference type="CDD" id="cd06257">
    <property type="entry name" value="DnaJ"/>
    <property type="match status" value="1"/>
</dbReference>
<dbReference type="Pfam" id="PF00226">
    <property type="entry name" value="DnaJ"/>
    <property type="match status" value="1"/>
</dbReference>
<dbReference type="Gene3D" id="1.10.287.110">
    <property type="entry name" value="DnaJ domain"/>
    <property type="match status" value="1"/>
</dbReference>
<organism evidence="2">
    <name type="scientific">viral metagenome</name>
    <dbReference type="NCBI Taxonomy" id="1070528"/>
    <lineage>
        <taxon>unclassified sequences</taxon>
        <taxon>metagenomes</taxon>
        <taxon>organismal metagenomes</taxon>
    </lineage>
</organism>
<evidence type="ECO:0000259" key="1">
    <source>
        <dbReference type="PROSITE" id="PS50076"/>
    </source>
</evidence>
<dbReference type="InterPro" id="IPR036869">
    <property type="entry name" value="J_dom_sf"/>
</dbReference>
<accession>A0A6C0EIP3</accession>
<dbReference type="PROSITE" id="PS50076">
    <property type="entry name" value="DNAJ_2"/>
    <property type="match status" value="1"/>
</dbReference>
<dbReference type="InterPro" id="IPR001623">
    <property type="entry name" value="DnaJ_domain"/>
</dbReference>
<dbReference type="AlphaFoldDB" id="A0A6C0EIP3"/>
<proteinExistence type="predicted"/>
<name>A0A6C0EIP3_9ZZZZ</name>
<sequence>MKNEIKLNRYYDLFETSEQEMNEDNIHKKYKKLALRYHPDKGGTKEEFQDLQECYDTLLIICRLKEDEKKTDSQSYLFSVINQLSKFHSKYQEPIEKIADILLNKIGNFSIQYLESLDIQTLHKIYIYLLNTQISEYVNSEIIENIHRVIEKKKNRNIIFKNTSLEDMMEKNVYKFNYKEETFFAPLWHSEIEFETSDNEEFSVYCIPDLPKHGWLDENNNLCIYHKLNFNAELLLREQIIIQLNSYCFHLPVEKINIKKSQIIKLEKQGLWKIDENEMFDTTERTHVYIYLDLV</sequence>
<dbReference type="EMBL" id="MN738861">
    <property type="protein sequence ID" value="QHT28521.1"/>
    <property type="molecule type" value="Genomic_DNA"/>
</dbReference>
<protein>
    <recommendedName>
        <fullName evidence="1">J domain-containing protein</fullName>
    </recommendedName>
</protein>
<evidence type="ECO:0000313" key="2">
    <source>
        <dbReference type="EMBL" id="QHT28521.1"/>
    </source>
</evidence>
<dbReference type="SUPFAM" id="SSF46565">
    <property type="entry name" value="Chaperone J-domain"/>
    <property type="match status" value="1"/>
</dbReference>
<feature type="domain" description="J" evidence="1">
    <location>
        <begin position="9"/>
        <end position="75"/>
    </location>
</feature>
<reference evidence="2" key="1">
    <citation type="journal article" date="2020" name="Nature">
        <title>Giant virus diversity and host interactions through global metagenomics.</title>
        <authorList>
            <person name="Schulz F."/>
            <person name="Roux S."/>
            <person name="Paez-Espino D."/>
            <person name="Jungbluth S."/>
            <person name="Walsh D.A."/>
            <person name="Denef V.J."/>
            <person name="McMahon K.D."/>
            <person name="Konstantinidis K.T."/>
            <person name="Eloe-Fadrosh E.A."/>
            <person name="Kyrpides N.C."/>
            <person name="Woyke T."/>
        </authorList>
    </citation>
    <scope>NUCLEOTIDE SEQUENCE</scope>
    <source>
        <strain evidence="2">GVMAG-M-3300001348-25</strain>
    </source>
</reference>
<dbReference type="SMART" id="SM00271">
    <property type="entry name" value="DnaJ"/>
    <property type="match status" value="1"/>
</dbReference>